<dbReference type="InterPro" id="IPR029058">
    <property type="entry name" value="AB_hydrolase_fold"/>
</dbReference>
<dbReference type="InterPro" id="IPR050585">
    <property type="entry name" value="Xaa-Pro_dipeptidyl-ppase/CocE"/>
</dbReference>
<feature type="domain" description="Peptidase S9 prolyl oligopeptidase catalytic" evidence="1">
    <location>
        <begin position="430"/>
        <end position="636"/>
    </location>
</feature>
<reference evidence="2" key="1">
    <citation type="submission" date="2020-12" db="EMBL/GenBank/DDBJ databases">
        <title>Metabolic potential, ecology and presence of endohyphal bacteria is reflected in genomic diversity of Mucoromycotina.</title>
        <authorList>
            <person name="Muszewska A."/>
            <person name="Okrasinska A."/>
            <person name="Steczkiewicz K."/>
            <person name="Drgas O."/>
            <person name="Orlowska M."/>
            <person name="Perlinska-Lenart U."/>
            <person name="Aleksandrzak-Piekarczyk T."/>
            <person name="Szatraj K."/>
            <person name="Zielenkiewicz U."/>
            <person name="Pilsyk S."/>
            <person name="Malc E."/>
            <person name="Mieczkowski P."/>
            <person name="Kruszewska J.S."/>
            <person name="Biernat P."/>
            <person name="Pawlowska J."/>
        </authorList>
    </citation>
    <scope>NUCLEOTIDE SEQUENCE</scope>
    <source>
        <strain evidence="2">CBS 226.32</strain>
    </source>
</reference>
<sequence>MVEIKPFGAWPSPITAESLSSGSVAYDTCVDNGSIYWCATVATEQGRGQIFKQKINESNTPPQALLPEGYDCLTRVHEYGRGSFKVSNDLIVFSNNKDCRIYTIINDEIKPLTPADTLYRYADFAIDTQNRFLVCIREEHFVNEEPKDVVNVVVSIDLNSGKETVIAHGKDFYSSPRLSPCNNELAYVCWSHPNMPWDFTELYHAKVEFENEQLNLRDLVCVAGDKIDESISQPKFGNNGTLYFASDRSLFWNFYSFDGKNVNLLLEKPLEQDFVGPAWRFNNSDYTPLESDASKLVVINKNFLAILDTKLKTLTNLNCKYDHFTYIRVYLDEEGNEYVIGDMSSPTEPSQICSYDIKNQSIAHIHRKSVATRLDPEYLSVGEEVIFPTTNGKSAYCYYYAPKNPKFKGDGLPPLRVLSHGGPTGSTDNSYSRAIQYWTTRGFAVADVNYGGSTGYGREYRNRLQLNWGIVDVDDCCNAALYLADQGLVDRNKLAIEGGSAGGFTTLASLAFRKVFQAGCCCYGISDITLLAKETHKFESRYPDRLIGEYPKDKAVYEERSPLFKADEIECPVIFFQGSEDKVVPPSQAEVMVNALKQKNVPVAYVLYQGEAHGFKRAENIKRTMELEQWFYGQIFGFPVEGIEGVEIYNFPSNKK</sequence>
<dbReference type="SUPFAM" id="SSF53474">
    <property type="entry name" value="alpha/beta-Hydrolases"/>
    <property type="match status" value="1"/>
</dbReference>
<dbReference type="Proteomes" id="UP000650833">
    <property type="component" value="Unassembled WGS sequence"/>
</dbReference>
<name>A0A8H7QF57_9FUNG</name>
<dbReference type="GO" id="GO:0008236">
    <property type="term" value="F:serine-type peptidase activity"/>
    <property type="evidence" value="ECO:0007669"/>
    <property type="project" value="InterPro"/>
</dbReference>
<accession>A0A8H7QF57</accession>
<comment type="caution">
    <text evidence="2">The sequence shown here is derived from an EMBL/GenBank/DDBJ whole genome shotgun (WGS) entry which is preliminary data.</text>
</comment>
<dbReference type="SUPFAM" id="SSF69304">
    <property type="entry name" value="Tricorn protease N-terminal domain"/>
    <property type="match status" value="1"/>
</dbReference>
<keyword evidence="3" id="KW-1185">Reference proteome</keyword>
<dbReference type="EMBL" id="JAEPRC010000797">
    <property type="protein sequence ID" value="KAG2191669.1"/>
    <property type="molecule type" value="Genomic_DNA"/>
</dbReference>
<dbReference type="InterPro" id="IPR001375">
    <property type="entry name" value="Peptidase_S9_cat"/>
</dbReference>
<dbReference type="PANTHER" id="PTHR43056">
    <property type="entry name" value="PEPTIDASE S9 PROLYL OLIGOPEPTIDASE"/>
    <property type="match status" value="1"/>
</dbReference>
<evidence type="ECO:0000313" key="2">
    <source>
        <dbReference type="EMBL" id="KAG2191669.1"/>
    </source>
</evidence>
<dbReference type="Gene3D" id="3.40.50.1820">
    <property type="entry name" value="alpha/beta hydrolase"/>
    <property type="match status" value="1"/>
</dbReference>
<evidence type="ECO:0000259" key="1">
    <source>
        <dbReference type="Pfam" id="PF00326"/>
    </source>
</evidence>
<dbReference type="OrthoDB" id="416344at2759"/>
<dbReference type="GO" id="GO:0006508">
    <property type="term" value="P:proteolysis"/>
    <property type="evidence" value="ECO:0007669"/>
    <property type="project" value="InterPro"/>
</dbReference>
<protein>
    <recommendedName>
        <fullName evidence="1">Peptidase S9 prolyl oligopeptidase catalytic domain-containing protein</fullName>
    </recommendedName>
</protein>
<organism evidence="2 3">
    <name type="scientific">Mucor plumbeus</name>
    <dbReference type="NCBI Taxonomy" id="97098"/>
    <lineage>
        <taxon>Eukaryota</taxon>
        <taxon>Fungi</taxon>
        <taxon>Fungi incertae sedis</taxon>
        <taxon>Mucoromycota</taxon>
        <taxon>Mucoromycotina</taxon>
        <taxon>Mucoromycetes</taxon>
        <taxon>Mucorales</taxon>
        <taxon>Mucorineae</taxon>
        <taxon>Mucoraceae</taxon>
        <taxon>Mucor</taxon>
    </lineage>
</organism>
<gene>
    <name evidence="2" type="ORF">INT46_000092</name>
</gene>
<dbReference type="PANTHER" id="PTHR43056:SF5">
    <property type="entry name" value="PEPTIDASE S9 PROLYL OLIGOPEPTIDASE CATALYTIC DOMAIN-CONTAINING PROTEIN"/>
    <property type="match status" value="1"/>
</dbReference>
<dbReference type="Pfam" id="PF00326">
    <property type="entry name" value="Peptidase_S9"/>
    <property type="match status" value="1"/>
</dbReference>
<evidence type="ECO:0000313" key="3">
    <source>
        <dbReference type="Proteomes" id="UP000650833"/>
    </source>
</evidence>
<dbReference type="AlphaFoldDB" id="A0A8H7QF57"/>
<proteinExistence type="predicted"/>